<accession>A0A8S2DNE6</accession>
<reference evidence="2" key="1">
    <citation type="submission" date="2021-02" db="EMBL/GenBank/DDBJ databases">
        <authorList>
            <person name="Nowell W R."/>
        </authorList>
    </citation>
    <scope>NUCLEOTIDE SEQUENCE</scope>
</reference>
<dbReference type="EMBL" id="CAJOBA010006050">
    <property type="protein sequence ID" value="CAF3761898.1"/>
    <property type="molecule type" value="Genomic_DNA"/>
</dbReference>
<dbReference type="Proteomes" id="UP000677228">
    <property type="component" value="Unassembled WGS sequence"/>
</dbReference>
<gene>
    <name evidence="2" type="ORF">OVA965_LOCUS14116</name>
    <name evidence="3" type="ORF">TMI583_LOCUS14119</name>
</gene>
<sequence>MTVRAEADEKRQHQREIARQALGLAETNVDRAMDLLRDAMPDKFLAHSSWYERATIRDRLICLASSLQVFIHIQLCLPTSTTGSRSATDKYLGTKEINVRQPAVVLLNPEDAGSLLAEPITVHDHQMANYWKKRATVYIMGSLPDEYFYKRASHSRTDNDNVSSSSSMSSNEQRLGEADGSIR</sequence>
<evidence type="ECO:0000256" key="1">
    <source>
        <dbReference type="SAM" id="MobiDB-lite"/>
    </source>
</evidence>
<organism evidence="2 4">
    <name type="scientific">Didymodactylos carnosus</name>
    <dbReference type="NCBI Taxonomy" id="1234261"/>
    <lineage>
        <taxon>Eukaryota</taxon>
        <taxon>Metazoa</taxon>
        <taxon>Spiralia</taxon>
        <taxon>Gnathifera</taxon>
        <taxon>Rotifera</taxon>
        <taxon>Eurotatoria</taxon>
        <taxon>Bdelloidea</taxon>
        <taxon>Philodinida</taxon>
        <taxon>Philodinidae</taxon>
        <taxon>Didymodactylos</taxon>
    </lineage>
</organism>
<dbReference type="EMBL" id="CAJNOK010006043">
    <property type="protein sequence ID" value="CAF0991868.1"/>
    <property type="molecule type" value="Genomic_DNA"/>
</dbReference>
<evidence type="ECO:0000313" key="3">
    <source>
        <dbReference type="EMBL" id="CAF3761898.1"/>
    </source>
</evidence>
<feature type="compositionally biased region" description="Basic and acidic residues" evidence="1">
    <location>
        <begin position="174"/>
        <end position="183"/>
    </location>
</feature>
<comment type="caution">
    <text evidence="2">The sequence shown here is derived from an EMBL/GenBank/DDBJ whole genome shotgun (WGS) entry which is preliminary data.</text>
</comment>
<evidence type="ECO:0000313" key="2">
    <source>
        <dbReference type="EMBL" id="CAF0991868.1"/>
    </source>
</evidence>
<evidence type="ECO:0000313" key="4">
    <source>
        <dbReference type="Proteomes" id="UP000677228"/>
    </source>
</evidence>
<dbReference type="Proteomes" id="UP000682733">
    <property type="component" value="Unassembled WGS sequence"/>
</dbReference>
<feature type="region of interest" description="Disordered" evidence="1">
    <location>
        <begin position="154"/>
        <end position="183"/>
    </location>
</feature>
<dbReference type="AlphaFoldDB" id="A0A8S2DNE6"/>
<protein>
    <submittedName>
        <fullName evidence="2">Uncharacterized protein</fullName>
    </submittedName>
</protein>
<proteinExistence type="predicted"/>
<name>A0A8S2DNE6_9BILA</name>